<keyword evidence="9" id="KW-1133">Transmembrane helix</keyword>
<dbReference type="InterPro" id="IPR003594">
    <property type="entry name" value="HATPase_dom"/>
</dbReference>
<sequence length="417" mass="47467">MGKKTNENKRMSSIARRINMSFWLKELGNVILIDIVIAFLIVSAFAVWGRKQLPQGVGGMRYYVEKNEDGGAYEYIIEGSDEKKYRYDVKIFWDIIELPGIILLGMETIVLFVALFRTADVRRRLKPLNDLAVTAEKLSKEPMDHNKIDDLEKAISHLSADDDEQVIHTGDKDLQSIEIALNNLLRNMKENEKRQMRFVSDASHELRTPIAVIQGYVNMLDRWGKEDEQVLEESIEALKNESQHMKELVEQLLFLARGDSGRQHLNMEKTDLNRMVSEVWEESMMIDESHRYEFRGTENEACVLGDVAMIKQSVRIFVQNAAKYSEPGTAIILGVKEEPGYVSYMIEDEGTGMNPGDLAHIFDRFYRSDEARNNETGGSGLGLSIAKWIVDAHGGTIQVISRADIGSRFVVRFPKIA</sequence>
<keyword evidence="5" id="KW-0808">Transferase</keyword>
<dbReference type="RefSeq" id="WP_055222255.1">
    <property type="nucleotide sequence ID" value="NZ_BLYL01000018.1"/>
</dbReference>
<evidence type="ECO:0000256" key="3">
    <source>
        <dbReference type="ARBA" id="ARBA00012438"/>
    </source>
</evidence>
<dbReference type="Gene3D" id="3.30.565.10">
    <property type="entry name" value="Histidine kinase-like ATPase, C-terminal domain"/>
    <property type="match status" value="1"/>
</dbReference>
<accession>A0AAI9K534</accession>
<dbReference type="SUPFAM" id="SSF47384">
    <property type="entry name" value="Homodimeric domain of signal transducing histidine kinase"/>
    <property type="match status" value="1"/>
</dbReference>
<keyword evidence="7" id="KW-0902">Two-component regulatory system</keyword>
<evidence type="ECO:0000256" key="1">
    <source>
        <dbReference type="ARBA" id="ARBA00000085"/>
    </source>
</evidence>
<comment type="subcellular location">
    <subcellularLocation>
        <location evidence="2">Membrane</location>
    </subcellularLocation>
</comment>
<dbReference type="GO" id="GO:0016036">
    <property type="term" value="P:cellular response to phosphate starvation"/>
    <property type="evidence" value="ECO:0007669"/>
    <property type="project" value="TreeGrafter"/>
</dbReference>
<dbReference type="PRINTS" id="PR00344">
    <property type="entry name" value="BCTRLSENSOR"/>
</dbReference>
<dbReference type="CDD" id="cd00075">
    <property type="entry name" value="HATPase"/>
    <property type="match status" value="1"/>
</dbReference>
<dbReference type="InterPro" id="IPR005467">
    <property type="entry name" value="His_kinase_dom"/>
</dbReference>
<dbReference type="PANTHER" id="PTHR45453">
    <property type="entry name" value="PHOSPHATE REGULON SENSOR PROTEIN PHOR"/>
    <property type="match status" value="1"/>
</dbReference>
<feature type="transmembrane region" description="Helical" evidence="9">
    <location>
        <begin position="27"/>
        <end position="48"/>
    </location>
</feature>
<dbReference type="GO" id="GO:0000155">
    <property type="term" value="F:phosphorelay sensor kinase activity"/>
    <property type="evidence" value="ECO:0007669"/>
    <property type="project" value="InterPro"/>
</dbReference>
<dbReference type="Pfam" id="PF02518">
    <property type="entry name" value="HATPase_c"/>
    <property type="match status" value="1"/>
</dbReference>
<gene>
    <name evidence="11" type="ORF">COEU31_24680</name>
</gene>
<comment type="catalytic activity">
    <reaction evidence="1">
        <text>ATP + protein L-histidine = ADP + protein N-phospho-L-histidine.</text>
        <dbReference type="EC" id="2.7.13.3"/>
    </reaction>
</comment>
<dbReference type="AlphaFoldDB" id="A0AAI9K534"/>
<dbReference type="EMBL" id="BLYL01000018">
    <property type="protein sequence ID" value="GFO95422.1"/>
    <property type="molecule type" value="Genomic_DNA"/>
</dbReference>
<dbReference type="Pfam" id="PF00512">
    <property type="entry name" value="HisKA"/>
    <property type="match status" value="1"/>
</dbReference>
<evidence type="ECO:0000256" key="6">
    <source>
        <dbReference type="ARBA" id="ARBA00022777"/>
    </source>
</evidence>
<keyword evidence="9" id="KW-0812">Transmembrane</keyword>
<dbReference type="Gene3D" id="1.10.287.130">
    <property type="match status" value="1"/>
</dbReference>
<evidence type="ECO:0000256" key="8">
    <source>
        <dbReference type="ARBA" id="ARBA00023136"/>
    </source>
</evidence>
<evidence type="ECO:0000256" key="9">
    <source>
        <dbReference type="SAM" id="Phobius"/>
    </source>
</evidence>
<dbReference type="SMART" id="SM00388">
    <property type="entry name" value="HisKA"/>
    <property type="match status" value="1"/>
</dbReference>
<dbReference type="FunFam" id="1.10.287.130:FF:000001">
    <property type="entry name" value="Two-component sensor histidine kinase"/>
    <property type="match status" value="1"/>
</dbReference>
<proteinExistence type="predicted"/>
<keyword evidence="6 11" id="KW-0418">Kinase</keyword>
<evidence type="ECO:0000256" key="7">
    <source>
        <dbReference type="ARBA" id="ARBA00023012"/>
    </source>
</evidence>
<dbReference type="SUPFAM" id="SSF55874">
    <property type="entry name" value="ATPase domain of HSP90 chaperone/DNA topoisomerase II/histidine kinase"/>
    <property type="match status" value="1"/>
</dbReference>
<reference evidence="11" key="1">
    <citation type="submission" date="2020-06" db="EMBL/GenBank/DDBJ databases">
        <title>Characterization of fructooligosaccharide metabolism and fructooligosaccharide-degrading enzymes in human commensal butyrate producers.</title>
        <authorList>
            <person name="Tanno H."/>
            <person name="Fujii T."/>
            <person name="Hirano K."/>
            <person name="Maeno S."/>
            <person name="Tonozuka T."/>
            <person name="Sakamoto M."/>
            <person name="Ohkuma M."/>
            <person name="Tochio T."/>
            <person name="Endo A."/>
        </authorList>
    </citation>
    <scope>NUCLEOTIDE SEQUENCE</scope>
    <source>
        <strain evidence="11">JCM 31265</strain>
    </source>
</reference>
<organism evidence="11 12">
    <name type="scientific">Coprococcus eutactus</name>
    <dbReference type="NCBI Taxonomy" id="33043"/>
    <lineage>
        <taxon>Bacteria</taxon>
        <taxon>Bacillati</taxon>
        <taxon>Bacillota</taxon>
        <taxon>Clostridia</taxon>
        <taxon>Lachnospirales</taxon>
        <taxon>Lachnospiraceae</taxon>
        <taxon>Coprococcus</taxon>
    </lineage>
</organism>
<dbReference type="EC" id="2.7.13.3" evidence="3"/>
<evidence type="ECO:0000259" key="10">
    <source>
        <dbReference type="PROSITE" id="PS50109"/>
    </source>
</evidence>
<dbReference type="InterPro" id="IPR036097">
    <property type="entry name" value="HisK_dim/P_sf"/>
</dbReference>
<dbReference type="CDD" id="cd00082">
    <property type="entry name" value="HisKA"/>
    <property type="match status" value="1"/>
</dbReference>
<evidence type="ECO:0000313" key="12">
    <source>
        <dbReference type="Proteomes" id="UP000660047"/>
    </source>
</evidence>
<evidence type="ECO:0000256" key="2">
    <source>
        <dbReference type="ARBA" id="ARBA00004370"/>
    </source>
</evidence>
<dbReference type="InterPro" id="IPR036890">
    <property type="entry name" value="HATPase_C_sf"/>
</dbReference>
<evidence type="ECO:0000256" key="5">
    <source>
        <dbReference type="ARBA" id="ARBA00022679"/>
    </source>
</evidence>
<dbReference type="GO" id="GO:0005886">
    <property type="term" value="C:plasma membrane"/>
    <property type="evidence" value="ECO:0007669"/>
    <property type="project" value="TreeGrafter"/>
</dbReference>
<comment type="caution">
    <text evidence="11">The sequence shown here is derived from an EMBL/GenBank/DDBJ whole genome shotgun (WGS) entry which is preliminary data.</text>
</comment>
<dbReference type="Proteomes" id="UP000660047">
    <property type="component" value="Unassembled WGS sequence"/>
</dbReference>
<dbReference type="SMART" id="SM00387">
    <property type="entry name" value="HATPase_c"/>
    <property type="match status" value="1"/>
</dbReference>
<name>A0AAI9K534_9FIRM</name>
<dbReference type="PANTHER" id="PTHR45453:SF1">
    <property type="entry name" value="PHOSPHATE REGULON SENSOR PROTEIN PHOR"/>
    <property type="match status" value="1"/>
</dbReference>
<dbReference type="InterPro" id="IPR050351">
    <property type="entry name" value="BphY/WalK/GraS-like"/>
</dbReference>
<keyword evidence="4" id="KW-0597">Phosphoprotein</keyword>
<protein>
    <recommendedName>
        <fullName evidence="3">histidine kinase</fullName>
        <ecNumber evidence="3">2.7.13.3</ecNumber>
    </recommendedName>
</protein>
<keyword evidence="8 9" id="KW-0472">Membrane</keyword>
<dbReference type="PROSITE" id="PS50109">
    <property type="entry name" value="HIS_KIN"/>
    <property type="match status" value="1"/>
</dbReference>
<feature type="transmembrane region" description="Helical" evidence="9">
    <location>
        <begin position="91"/>
        <end position="116"/>
    </location>
</feature>
<dbReference type="GO" id="GO:0004721">
    <property type="term" value="F:phosphoprotein phosphatase activity"/>
    <property type="evidence" value="ECO:0007669"/>
    <property type="project" value="TreeGrafter"/>
</dbReference>
<dbReference type="FunFam" id="3.30.565.10:FF:000006">
    <property type="entry name" value="Sensor histidine kinase WalK"/>
    <property type="match status" value="1"/>
</dbReference>
<feature type="domain" description="Histidine kinase" evidence="10">
    <location>
        <begin position="201"/>
        <end position="417"/>
    </location>
</feature>
<dbReference type="InterPro" id="IPR003661">
    <property type="entry name" value="HisK_dim/P_dom"/>
</dbReference>
<dbReference type="InterPro" id="IPR004358">
    <property type="entry name" value="Sig_transdc_His_kin-like_C"/>
</dbReference>
<evidence type="ECO:0000256" key="4">
    <source>
        <dbReference type="ARBA" id="ARBA00022553"/>
    </source>
</evidence>
<evidence type="ECO:0000313" key="11">
    <source>
        <dbReference type="EMBL" id="GFO95422.1"/>
    </source>
</evidence>